<name>A0A9J7HUE8_BRAFL</name>
<feature type="region of interest" description="Disordered" evidence="1">
    <location>
        <begin position="292"/>
        <end position="315"/>
    </location>
</feature>
<gene>
    <name evidence="3" type="primary">LOC118409158</name>
</gene>
<reference evidence="3" key="2">
    <citation type="submission" date="2025-08" db="UniProtKB">
        <authorList>
            <consortium name="RefSeq"/>
        </authorList>
    </citation>
    <scope>IDENTIFICATION</scope>
    <source>
        <strain evidence="3">S238N-H82</strain>
        <tissue evidence="3">Testes</tissue>
    </source>
</reference>
<dbReference type="KEGG" id="bfo:118409158"/>
<dbReference type="AlphaFoldDB" id="A0A9J7HUE8"/>
<feature type="region of interest" description="Disordered" evidence="1">
    <location>
        <begin position="327"/>
        <end position="388"/>
    </location>
</feature>
<evidence type="ECO:0000313" key="3">
    <source>
        <dbReference type="RefSeq" id="XP_035665920.1"/>
    </source>
</evidence>
<protein>
    <submittedName>
        <fullName evidence="3">Cingulin-like</fullName>
    </submittedName>
</protein>
<keyword evidence="2" id="KW-1185">Reference proteome</keyword>
<proteinExistence type="predicted"/>
<feature type="compositionally biased region" description="Polar residues" evidence="1">
    <location>
        <begin position="8"/>
        <end position="18"/>
    </location>
</feature>
<evidence type="ECO:0000313" key="2">
    <source>
        <dbReference type="Proteomes" id="UP000001554"/>
    </source>
</evidence>
<feature type="compositionally biased region" description="Basic residues" evidence="1">
    <location>
        <begin position="378"/>
        <end position="388"/>
    </location>
</feature>
<feature type="region of interest" description="Disordered" evidence="1">
    <location>
        <begin position="36"/>
        <end position="143"/>
    </location>
</feature>
<organism evidence="2 3">
    <name type="scientific">Branchiostoma floridae</name>
    <name type="common">Florida lancelet</name>
    <name type="synonym">Amphioxus</name>
    <dbReference type="NCBI Taxonomy" id="7739"/>
    <lineage>
        <taxon>Eukaryota</taxon>
        <taxon>Metazoa</taxon>
        <taxon>Chordata</taxon>
        <taxon>Cephalochordata</taxon>
        <taxon>Leptocardii</taxon>
        <taxon>Amphioxiformes</taxon>
        <taxon>Branchiostomatidae</taxon>
        <taxon>Branchiostoma</taxon>
    </lineage>
</organism>
<feature type="compositionally biased region" description="Basic and acidic residues" evidence="1">
    <location>
        <begin position="327"/>
        <end position="377"/>
    </location>
</feature>
<sequence>MEGRGRQSPASFSDRSGSPSGGIIRAVLAQAAGKRLKKVQKKIERAKTPTLLEGDEHRYHSGISDYDEAERSLALSDKDGPVSLRSLRAGTPPLLGSRPSSGRIPQIRRDTDDESGREGDDSVPRSAASTPRGEERLESELRKEKAELSNMRFDREMLLEREKQYGKNIQDLQNRVSQLLTQQDRLQKEHENIQDLQNRVSQLLTQQDRLQKEHENIQDLQNRVSQLLTQQDRLQKEHGTELGRFQSKALADVEREKKDAAQRARILEGELDALKVENASLEKQLRVAKTTSALAKESDRTGRERHQSELRNMQDEIRRTHQLLAEQEKVVEESNKKSNQMHEKFTKAREQKTQLERDSENSRSVAEQRIKTLEGRAKVQRKPRVGKD</sequence>
<dbReference type="OrthoDB" id="10413822at2759"/>
<feature type="compositionally biased region" description="Basic and acidic residues" evidence="1">
    <location>
        <begin position="107"/>
        <end position="123"/>
    </location>
</feature>
<feature type="region of interest" description="Disordered" evidence="1">
    <location>
        <begin position="1"/>
        <end position="24"/>
    </location>
</feature>
<dbReference type="RefSeq" id="XP_035665920.1">
    <property type="nucleotide sequence ID" value="XM_035810027.1"/>
</dbReference>
<dbReference type="Proteomes" id="UP000001554">
    <property type="component" value="Chromosome 2"/>
</dbReference>
<feature type="compositionally biased region" description="Basic and acidic residues" evidence="1">
    <location>
        <begin position="296"/>
        <end position="315"/>
    </location>
</feature>
<evidence type="ECO:0000256" key="1">
    <source>
        <dbReference type="SAM" id="MobiDB-lite"/>
    </source>
</evidence>
<reference evidence="2" key="1">
    <citation type="journal article" date="2020" name="Nat. Ecol. Evol.">
        <title>Deeply conserved synteny resolves early events in vertebrate evolution.</title>
        <authorList>
            <person name="Simakov O."/>
            <person name="Marletaz F."/>
            <person name="Yue J.X."/>
            <person name="O'Connell B."/>
            <person name="Jenkins J."/>
            <person name="Brandt A."/>
            <person name="Calef R."/>
            <person name="Tung C.H."/>
            <person name="Huang T.K."/>
            <person name="Schmutz J."/>
            <person name="Satoh N."/>
            <person name="Yu J.K."/>
            <person name="Putnam N.H."/>
            <person name="Green R.E."/>
            <person name="Rokhsar D.S."/>
        </authorList>
    </citation>
    <scope>NUCLEOTIDE SEQUENCE [LARGE SCALE GENOMIC DNA]</scope>
    <source>
        <strain evidence="2">S238N-H82</strain>
    </source>
</reference>
<dbReference type="GeneID" id="118409158"/>
<feature type="compositionally biased region" description="Basic and acidic residues" evidence="1">
    <location>
        <begin position="132"/>
        <end position="143"/>
    </location>
</feature>
<accession>A0A9J7HUE8</accession>